<feature type="region of interest" description="Disordered" evidence="1">
    <location>
        <begin position="218"/>
        <end position="244"/>
    </location>
</feature>
<gene>
    <name evidence="3" type="ORF">SHKM778_29470</name>
</gene>
<reference evidence="3" key="2">
    <citation type="submission" date="2024-07" db="EMBL/GenBank/DDBJ databases">
        <title>Streptomyces haneummycinica sp. nov., a new antibiotic-producing actinobacterium isolated from marine sediment.</title>
        <authorList>
            <person name="Uemura M."/>
            <person name="Hamada M."/>
            <person name="Hirano S."/>
            <person name="Kobayashi K."/>
            <person name="Ohshiro T."/>
            <person name="Kobayashi T."/>
            <person name="Terahara T."/>
        </authorList>
    </citation>
    <scope>NUCLEOTIDE SEQUENCE</scope>
    <source>
        <strain evidence="3">KM77-8</strain>
    </source>
</reference>
<evidence type="ECO:0000259" key="2">
    <source>
        <dbReference type="Pfam" id="PF11941"/>
    </source>
</evidence>
<feature type="region of interest" description="Disordered" evidence="1">
    <location>
        <begin position="181"/>
        <end position="205"/>
    </location>
</feature>
<evidence type="ECO:0000313" key="3">
    <source>
        <dbReference type="EMBL" id="BFO16559.1"/>
    </source>
</evidence>
<dbReference type="Pfam" id="PF11941">
    <property type="entry name" value="DUF3459"/>
    <property type="match status" value="1"/>
</dbReference>
<protein>
    <recommendedName>
        <fullName evidence="2">DUF3459 domain-containing protein</fullName>
    </recommendedName>
</protein>
<name>A0AAT9HGV9_9ACTN</name>
<feature type="domain" description="DUF3459" evidence="2">
    <location>
        <begin position="357"/>
        <end position="412"/>
    </location>
</feature>
<accession>A0AAT9HGV9</accession>
<feature type="compositionally biased region" description="Low complexity" evidence="1">
    <location>
        <begin position="181"/>
        <end position="195"/>
    </location>
</feature>
<dbReference type="GO" id="GO:0016798">
    <property type="term" value="F:hydrolase activity, acting on glycosyl bonds"/>
    <property type="evidence" value="ECO:0007669"/>
    <property type="project" value="UniProtKB-KW"/>
</dbReference>
<dbReference type="CDD" id="cd11325">
    <property type="entry name" value="AmyAc_GTHase"/>
    <property type="match status" value="1"/>
</dbReference>
<feature type="region of interest" description="Disordered" evidence="1">
    <location>
        <begin position="301"/>
        <end position="326"/>
    </location>
</feature>
<feature type="region of interest" description="Disordered" evidence="1">
    <location>
        <begin position="573"/>
        <end position="594"/>
    </location>
</feature>
<dbReference type="InterPro" id="IPR017853">
    <property type="entry name" value="GH"/>
</dbReference>
<feature type="region of interest" description="Disordered" evidence="1">
    <location>
        <begin position="675"/>
        <end position="697"/>
    </location>
</feature>
<dbReference type="SUPFAM" id="SSF51445">
    <property type="entry name" value="(Trans)glycosidases"/>
    <property type="match status" value="2"/>
</dbReference>
<reference evidence="3" key="1">
    <citation type="submission" date="2024-06" db="EMBL/GenBank/DDBJ databases">
        <authorList>
            <consortium name="consrtm"/>
            <person name="Uemura M."/>
            <person name="Terahara T."/>
        </authorList>
    </citation>
    <scope>NUCLEOTIDE SEQUENCE</scope>
    <source>
        <strain evidence="3">KM77-8</strain>
    </source>
</reference>
<dbReference type="InterPro" id="IPR044901">
    <property type="entry name" value="Trehalose_TreZ_E-set_sf"/>
</dbReference>
<organism evidence="3">
    <name type="scientific">Streptomyces haneummycinicus</name>
    <dbReference type="NCBI Taxonomy" id="3074435"/>
    <lineage>
        <taxon>Bacteria</taxon>
        <taxon>Bacillati</taxon>
        <taxon>Actinomycetota</taxon>
        <taxon>Actinomycetes</taxon>
        <taxon>Kitasatosporales</taxon>
        <taxon>Streptomycetaceae</taxon>
        <taxon>Streptomyces</taxon>
    </lineage>
</organism>
<dbReference type="InterPro" id="IPR022567">
    <property type="entry name" value="DUF3459"/>
</dbReference>
<feature type="compositionally biased region" description="Low complexity" evidence="1">
    <location>
        <begin position="218"/>
        <end position="240"/>
    </location>
</feature>
<dbReference type="Gene3D" id="3.20.20.80">
    <property type="entry name" value="Glycosidases"/>
    <property type="match status" value="1"/>
</dbReference>
<dbReference type="PANTHER" id="PTHR43651">
    <property type="entry name" value="1,4-ALPHA-GLUCAN-BRANCHING ENZYME"/>
    <property type="match status" value="1"/>
</dbReference>
<dbReference type="AlphaFoldDB" id="A0AAT9HGV9"/>
<sequence length="789" mass="83481">MGGARAVRRARGLKRFVDRAHALGLGVVLDVVHNHLGPSGNHLPRFGPYFTDTHHTPWGAAVNLDAPGSDEVRAFLVDSALAWLRDYRIDGLRLDAVHALVDTRACHFLEELSGAVDALAADTGRPLFLIAESDLNDPRLITPRAQGGLGLHAQWNDDFHHALHTALTGEGQGYYADFARAPSRPSPRRSPAGSSTTARIQVSGAGTTAARWTWTGWPATGCSATARPTTRSATGPAATGWPRWSPRAAGLRGGADADRSVHPDAVHGRGWAAGTPWQFFTDHTDPELAKAVSAGRRREFAAHGWAERDVPDPQDPATRDRSCLDWSEPEREPHARVLSWYRDLIAVRREQPDLTDPDLGDTKVAHDQEHRWLAFRRGDVRVAVNLGREPAAIPLGVADARVLAAWEPVEPRARTGYSGCPRSRRWCCCGRRRLRAALGRGARSGPARRRRTAAGAGCLRGLVAAAEVAHAFQHDRFPGVAQAGAGTGPRGGRAAGEGVGEVEDGVAAGQPQAAQAGAGAVAGEGGGAYGGRGADGEREARDVLGGVADHRRVPAEDTPYAPVRADHEMPAGEGVVDEHGRTGLGGELDRGVRGEPVQPDRVELVGGGEPFRGPHGGPAQDLQGARGDAWHAERLRLPYRHLPQPREQPRQVGLADGRHGVLHPRPAGQPVVQDAEQAGRPLAVRHGGRQRDRDVRADEVAQPQFAAPERAGLAVRGEAQHMAGADPPGGGAGAFGEGPDVGFRAAAVVQQGAGQPADGVRGGVGAWVMGAPLPFGEAVRGREEPLSPL</sequence>
<dbReference type="PANTHER" id="PTHR43651:SF11">
    <property type="entry name" value="MALTO-OLIGOSYLTREHALOSE TREHALOHYDROLASE"/>
    <property type="match status" value="1"/>
</dbReference>
<dbReference type="Gene3D" id="1.10.10.760">
    <property type="entry name" value="E-set domains of sugar-utilizing enzymes"/>
    <property type="match status" value="1"/>
</dbReference>
<dbReference type="EMBL" id="AP035768">
    <property type="protein sequence ID" value="BFO16559.1"/>
    <property type="molecule type" value="Genomic_DNA"/>
</dbReference>
<evidence type="ECO:0000256" key="1">
    <source>
        <dbReference type="SAM" id="MobiDB-lite"/>
    </source>
</evidence>
<proteinExistence type="predicted"/>